<dbReference type="PROSITE" id="PS50206">
    <property type="entry name" value="RHODANESE_3"/>
    <property type="match status" value="1"/>
</dbReference>
<dbReference type="InterPro" id="IPR050229">
    <property type="entry name" value="GlpE_sulfurtransferase"/>
</dbReference>
<keyword evidence="1" id="KW-0472">Membrane</keyword>
<accession>A0A1G5D6J0</accession>
<dbReference type="EMBL" id="FMUQ01000011">
    <property type="protein sequence ID" value="SCY10295.1"/>
    <property type="molecule type" value="Genomic_DNA"/>
</dbReference>
<dbReference type="PANTHER" id="PTHR43031:SF18">
    <property type="entry name" value="RHODANESE-RELATED SULFURTRANSFERASES"/>
    <property type="match status" value="1"/>
</dbReference>
<evidence type="ECO:0000256" key="1">
    <source>
        <dbReference type="SAM" id="Phobius"/>
    </source>
</evidence>
<keyword evidence="4" id="KW-1185">Reference proteome</keyword>
<sequence length="145" mass="16252">MEEFMPMATEFAKNHTLLIAAWVAIFVIVIFQLVKSFTSKVKILSNAEATSLINNEDAVVIDLRSIDEFKRGHIAGSLEFIPTDIKNRNLGKLEQHKDRHVILVCANGFTARSSAQLLTKQGFAHVYVLNEGIMGWKSQNLPLVK</sequence>
<dbReference type="PANTHER" id="PTHR43031">
    <property type="entry name" value="FAD-DEPENDENT OXIDOREDUCTASE"/>
    <property type="match status" value="1"/>
</dbReference>
<name>A0A1G5D6J0_9PAST</name>
<organism evidence="3 4">
    <name type="scientific">Basfia succiniciproducens</name>
    <dbReference type="NCBI Taxonomy" id="653940"/>
    <lineage>
        <taxon>Bacteria</taxon>
        <taxon>Pseudomonadati</taxon>
        <taxon>Pseudomonadota</taxon>
        <taxon>Gammaproteobacteria</taxon>
        <taxon>Pasteurellales</taxon>
        <taxon>Pasteurellaceae</taxon>
        <taxon>Basfia</taxon>
    </lineage>
</organism>
<dbReference type="RefSeq" id="WP_011201366.1">
    <property type="nucleotide sequence ID" value="NZ_CP015031.1"/>
</dbReference>
<dbReference type="InterPro" id="IPR001763">
    <property type="entry name" value="Rhodanese-like_dom"/>
</dbReference>
<dbReference type="Pfam" id="PF00581">
    <property type="entry name" value="Rhodanese"/>
    <property type="match status" value="1"/>
</dbReference>
<evidence type="ECO:0000313" key="3">
    <source>
        <dbReference type="EMBL" id="SCY10295.1"/>
    </source>
</evidence>
<dbReference type="InterPro" id="IPR036873">
    <property type="entry name" value="Rhodanese-like_dom_sf"/>
</dbReference>
<evidence type="ECO:0000313" key="4">
    <source>
        <dbReference type="Proteomes" id="UP000199588"/>
    </source>
</evidence>
<protein>
    <submittedName>
        <fullName evidence="3">Rhodanese-related sulfurtransferase</fullName>
    </submittedName>
</protein>
<dbReference type="CDD" id="cd00158">
    <property type="entry name" value="RHOD"/>
    <property type="match status" value="1"/>
</dbReference>
<dbReference type="Gene3D" id="3.40.250.10">
    <property type="entry name" value="Rhodanese-like domain"/>
    <property type="match status" value="1"/>
</dbReference>
<dbReference type="SMART" id="SM00450">
    <property type="entry name" value="RHOD"/>
    <property type="match status" value="1"/>
</dbReference>
<evidence type="ECO:0000259" key="2">
    <source>
        <dbReference type="PROSITE" id="PS50206"/>
    </source>
</evidence>
<dbReference type="Proteomes" id="UP000199588">
    <property type="component" value="Unassembled WGS sequence"/>
</dbReference>
<keyword evidence="1" id="KW-1133">Transmembrane helix</keyword>
<keyword evidence="1" id="KW-0812">Transmembrane</keyword>
<gene>
    <name evidence="3" type="ORF">SAMN02910354_01483</name>
</gene>
<feature type="domain" description="Rhodanese" evidence="2">
    <location>
        <begin position="54"/>
        <end position="145"/>
    </location>
</feature>
<feature type="transmembrane region" description="Helical" evidence="1">
    <location>
        <begin position="15"/>
        <end position="34"/>
    </location>
</feature>
<reference evidence="3 4" key="1">
    <citation type="submission" date="2016-10" db="EMBL/GenBank/DDBJ databases">
        <authorList>
            <person name="Varghese N."/>
            <person name="Submissions S."/>
        </authorList>
    </citation>
    <scope>NUCLEOTIDE SEQUENCE [LARGE SCALE GENOMIC DNA]</scope>
    <source>
        <strain evidence="3 4">DSM 22022</strain>
    </source>
</reference>
<comment type="caution">
    <text evidence="3">The sequence shown here is derived from an EMBL/GenBank/DDBJ whole genome shotgun (WGS) entry which is preliminary data.</text>
</comment>
<dbReference type="SUPFAM" id="SSF52821">
    <property type="entry name" value="Rhodanese/Cell cycle control phosphatase"/>
    <property type="match status" value="1"/>
</dbReference>
<proteinExistence type="predicted"/>